<keyword evidence="1" id="KW-0472">Membrane</keyword>
<feature type="transmembrane region" description="Helical" evidence="1">
    <location>
        <begin position="26"/>
        <end position="47"/>
    </location>
</feature>
<gene>
    <name evidence="2" type="ORF">DKT68_12395</name>
</gene>
<evidence type="ECO:0000256" key="1">
    <source>
        <dbReference type="SAM" id="Phobius"/>
    </source>
</evidence>
<evidence type="ECO:0000313" key="3">
    <source>
        <dbReference type="Proteomes" id="UP000245410"/>
    </source>
</evidence>
<accession>A0A317D6S4</accession>
<keyword evidence="3" id="KW-1185">Reference proteome</keyword>
<sequence length="107" mass="11078">MALASTLLVVVWVALLIRNHRVGWRFFAVGAGLVVLCFIGGPLVNGLSTPDPACRAQEGLACGMGGVTGAAWANGALALCCLVVLLVLTPLARLLYRHSSNAGAHKQ</sequence>
<reference evidence="2 3" key="1">
    <citation type="submission" date="2018-05" db="EMBL/GenBank/DDBJ databases">
        <title>Micromonospora atacamensis sp. nov., a novel actinobacteria isolated from high altitude Atacama Desert soil.</title>
        <authorList>
            <person name="Carro L."/>
            <person name="Golinska P."/>
            <person name="Klenk H.-P."/>
            <person name="Goodfellow M."/>
        </authorList>
    </citation>
    <scope>NUCLEOTIDE SEQUENCE [LARGE SCALE GENOMIC DNA]</scope>
    <source>
        <strain evidence="2 3">5R2A7</strain>
    </source>
</reference>
<protein>
    <submittedName>
        <fullName evidence="2">Uncharacterized protein</fullName>
    </submittedName>
</protein>
<organism evidence="2 3">
    <name type="scientific">Micromonospora acroterricola</name>
    <dbReference type="NCBI Taxonomy" id="2202421"/>
    <lineage>
        <taxon>Bacteria</taxon>
        <taxon>Bacillati</taxon>
        <taxon>Actinomycetota</taxon>
        <taxon>Actinomycetes</taxon>
        <taxon>Micromonosporales</taxon>
        <taxon>Micromonosporaceae</taxon>
        <taxon>Micromonospora</taxon>
    </lineage>
</organism>
<proteinExistence type="predicted"/>
<keyword evidence="1" id="KW-0812">Transmembrane</keyword>
<evidence type="ECO:0000313" key="2">
    <source>
        <dbReference type="EMBL" id="PWR09356.1"/>
    </source>
</evidence>
<feature type="transmembrane region" description="Helical" evidence="1">
    <location>
        <begin position="59"/>
        <end position="88"/>
    </location>
</feature>
<keyword evidence="1" id="KW-1133">Transmembrane helix</keyword>
<comment type="caution">
    <text evidence="2">The sequence shown here is derived from an EMBL/GenBank/DDBJ whole genome shotgun (WGS) entry which is preliminary data.</text>
</comment>
<dbReference type="EMBL" id="QGKR01000179">
    <property type="protein sequence ID" value="PWR09356.1"/>
    <property type="molecule type" value="Genomic_DNA"/>
</dbReference>
<dbReference type="Proteomes" id="UP000245410">
    <property type="component" value="Unassembled WGS sequence"/>
</dbReference>
<name>A0A317D6S4_9ACTN</name>
<dbReference type="AlphaFoldDB" id="A0A317D6S4"/>